<organism evidence="2">
    <name type="scientific">Streptomyces sp. NBC_00008</name>
    <dbReference type="NCBI Taxonomy" id="2903610"/>
    <lineage>
        <taxon>Bacteria</taxon>
        <taxon>Bacillati</taxon>
        <taxon>Actinomycetota</taxon>
        <taxon>Actinomycetes</taxon>
        <taxon>Kitasatosporales</taxon>
        <taxon>Streptomycetaceae</taxon>
        <taxon>Streptomyces</taxon>
    </lineage>
</organism>
<evidence type="ECO:0000313" key="2">
    <source>
        <dbReference type="EMBL" id="WTW73519.1"/>
    </source>
</evidence>
<dbReference type="EMBL" id="CP108313">
    <property type="protein sequence ID" value="WTW73519.1"/>
    <property type="molecule type" value="Genomic_DNA"/>
</dbReference>
<evidence type="ECO:0000256" key="1">
    <source>
        <dbReference type="SAM" id="MobiDB-lite"/>
    </source>
</evidence>
<reference evidence="2" key="1">
    <citation type="submission" date="2022-10" db="EMBL/GenBank/DDBJ databases">
        <title>The complete genomes of actinobacterial strains from the NBC collection.</title>
        <authorList>
            <person name="Joergensen T.S."/>
            <person name="Alvarez Arevalo M."/>
            <person name="Sterndorff E.B."/>
            <person name="Faurdal D."/>
            <person name="Vuksanovic O."/>
            <person name="Mourched A.-S."/>
            <person name="Charusanti P."/>
            <person name="Shaw S."/>
            <person name="Blin K."/>
            <person name="Weber T."/>
        </authorList>
    </citation>
    <scope>NUCLEOTIDE SEQUENCE</scope>
    <source>
        <strain evidence="2">NBC_00008</strain>
    </source>
</reference>
<sequence length="74" mass="7977">MSDEPESVSAPLRADPSALRGVTPDSLLHTGASDDPSPEDLVLASGRDLTPQTLEWARRRLAREGRSAIDKQLP</sequence>
<name>A0AAU2W304_9ACTN</name>
<protein>
    <submittedName>
        <fullName evidence="2">Uncharacterized protein</fullName>
    </submittedName>
</protein>
<proteinExistence type="predicted"/>
<accession>A0AAU2W304</accession>
<feature type="region of interest" description="Disordered" evidence="1">
    <location>
        <begin position="1"/>
        <end position="46"/>
    </location>
</feature>
<dbReference type="AlphaFoldDB" id="A0AAU2W304"/>
<gene>
    <name evidence="2" type="ORF">OG398_37425</name>
</gene>